<dbReference type="InterPro" id="IPR011012">
    <property type="entry name" value="Longin-like_dom_sf"/>
</dbReference>
<accession>A0A2P7YPC3</accession>
<keyword evidence="2 5" id="KW-0813">Transport</keyword>
<dbReference type="VEuPathDB" id="FungiDB:C7M61_003052"/>
<evidence type="ECO:0000313" key="7">
    <source>
        <dbReference type="EMBL" id="PSK37807.1"/>
    </source>
</evidence>
<dbReference type="EMBL" id="PYFQ01000007">
    <property type="protein sequence ID" value="PSK37807.1"/>
    <property type="molecule type" value="Genomic_DNA"/>
</dbReference>
<comment type="caution">
    <text evidence="7">The sequence shown here is derived from an EMBL/GenBank/DDBJ whole genome shotgun (WGS) entry which is preliminary data.</text>
</comment>
<dbReference type="Proteomes" id="UP000241107">
    <property type="component" value="Unassembled WGS sequence"/>
</dbReference>
<dbReference type="Gene3D" id="3.30.450.60">
    <property type="match status" value="1"/>
</dbReference>
<feature type="domain" description="MHD" evidence="6">
    <location>
        <begin position="234"/>
        <end position="537"/>
    </location>
</feature>
<gene>
    <name evidence="7" type="ORF">C7M61_003052</name>
</gene>
<dbReference type="Pfam" id="PF00928">
    <property type="entry name" value="Adap_comp_sub"/>
    <property type="match status" value="1"/>
</dbReference>
<keyword evidence="8" id="KW-1185">Reference proteome</keyword>
<dbReference type="InterPro" id="IPR036168">
    <property type="entry name" value="AP2_Mu_C_sf"/>
</dbReference>
<dbReference type="PIRSF" id="PIRSF005992">
    <property type="entry name" value="Clathrin_mu"/>
    <property type="match status" value="1"/>
</dbReference>
<dbReference type="PROSITE" id="PS51072">
    <property type="entry name" value="MHD"/>
    <property type="match status" value="1"/>
</dbReference>
<dbReference type="OrthoDB" id="870at2759"/>
<evidence type="ECO:0000313" key="8">
    <source>
        <dbReference type="Proteomes" id="UP000241107"/>
    </source>
</evidence>
<dbReference type="InterPro" id="IPR050431">
    <property type="entry name" value="Adaptor_comp_med_subunit"/>
</dbReference>
<dbReference type="SUPFAM" id="SSF64356">
    <property type="entry name" value="SNARE-like"/>
    <property type="match status" value="1"/>
</dbReference>
<evidence type="ECO:0000256" key="2">
    <source>
        <dbReference type="ARBA" id="ARBA00022448"/>
    </source>
</evidence>
<dbReference type="SUPFAM" id="SSF49447">
    <property type="entry name" value="Second domain of Mu2 adaptin subunit (ap50) of ap2 adaptor"/>
    <property type="match status" value="1"/>
</dbReference>
<dbReference type="CDD" id="cd09252">
    <property type="entry name" value="AP-3_Mu3_Cterm"/>
    <property type="match status" value="1"/>
</dbReference>
<dbReference type="PANTHER" id="PTHR10529">
    <property type="entry name" value="AP COMPLEX SUBUNIT MU"/>
    <property type="match status" value="1"/>
</dbReference>
<dbReference type="GeneID" id="36566441"/>
<dbReference type="GO" id="GO:0006886">
    <property type="term" value="P:intracellular protein transport"/>
    <property type="evidence" value="ECO:0007669"/>
    <property type="project" value="UniProtKB-UniRule"/>
</dbReference>
<keyword evidence="4" id="KW-0472">Membrane</keyword>
<evidence type="ECO:0000256" key="5">
    <source>
        <dbReference type="PIRNR" id="PIRNR005992"/>
    </source>
</evidence>
<dbReference type="STRING" id="418784.A0A2P7YPC3"/>
<dbReference type="PRINTS" id="PR00314">
    <property type="entry name" value="CLATHRINADPT"/>
</dbReference>
<evidence type="ECO:0000256" key="4">
    <source>
        <dbReference type="ARBA" id="ARBA00023136"/>
    </source>
</evidence>
<name>A0A2P7YPC3_9ASCO</name>
<keyword evidence="3 5" id="KW-0653">Protein transport</keyword>
<evidence type="ECO:0000256" key="3">
    <source>
        <dbReference type="ARBA" id="ARBA00022927"/>
    </source>
</evidence>
<dbReference type="GO" id="GO:0012505">
    <property type="term" value="C:endomembrane system"/>
    <property type="evidence" value="ECO:0007669"/>
    <property type="project" value="UniProtKB-SubCell"/>
</dbReference>
<sequence>MFEAVYIADGKDSLVYEYLVLLFSPHYLLLSTLIESIRHEESTDPLKSNEAPLPLIKVNEEFYICSRKVEGLTIYLLFQASSKWKTNPLAPFLFINRLVEAMNEYFGAPLTVSKVDANTDTLTLLLSEMIDNGIPNTTDSNQLRDLVLVKSLLSKILNSGSELASAASKKTLQSFSNASQPLSSLPLHSDESAAPWRRNNVKYTNNEMYVDFIETVNVILKPKKSKKKVELLSSQNFDSAFYSTSTVTSSSNKLSPVTGSINGQLDFLCRLSGEPTLQISFNSASSYVEATRFHPCINIDSWQRSKDTLTFIPPDGQSTLMSYQVDLDTLLERTSLSMLGLPEFDCQLGLGINENEFEVRVITSKHHGVNKIDSIKIDVFAFEQNLSLLAGEDLSDDDEADSNNVVSAIKSIKVTHGDFRYKGDGKGEWTIKDLVPGMQPVFRGCIYTAEEDAITDSSRTPSLHENLIEVADDSNKASLKKPVAPLFYNVSFTYKGGLASGLKIDNLKVISSKGLGDSVKPYKGVRYITTTGDYAIRM</sequence>
<dbReference type="GO" id="GO:0016192">
    <property type="term" value="P:vesicle-mediated transport"/>
    <property type="evidence" value="ECO:0007669"/>
    <property type="project" value="InterPro"/>
</dbReference>
<organism evidence="7 8">
    <name type="scientific">Candidozyma pseudohaemuli</name>
    <dbReference type="NCBI Taxonomy" id="418784"/>
    <lineage>
        <taxon>Eukaryota</taxon>
        <taxon>Fungi</taxon>
        <taxon>Dikarya</taxon>
        <taxon>Ascomycota</taxon>
        <taxon>Saccharomycotina</taxon>
        <taxon>Pichiomycetes</taxon>
        <taxon>Metschnikowiaceae</taxon>
        <taxon>Candidozyma</taxon>
    </lineage>
</organism>
<reference evidence="7 8" key="1">
    <citation type="submission" date="2018-03" db="EMBL/GenBank/DDBJ databases">
        <title>Candida pseudohaemulonii genome assembly and annotation.</title>
        <authorList>
            <person name="Munoz J.F."/>
            <person name="Gade L.G."/>
            <person name="Chow N.A."/>
            <person name="Litvintseva A.P."/>
            <person name="Loparev V.N."/>
            <person name="Cuomo C.A."/>
        </authorList>
    </citation>
    <scope>NUCLEOTIDE SEQUENCE [LARGE SCALE GENOMIC DNA]</scope>
    <source>
        <strain evidence="7 8">B12108</strain>
    </source>
</reference>
<protein>
    <recommendedName>
        <fullName evidence="6">MHD domain-containing protein</fullName>
    </recommendedName>
</protein>
<dbReference type="RefSeq" id="XP_024713317.1">
    <property type="nucleotide sequence ID" value="XM_024858407.1"/>
</dbReference>
<dbReference type="Gene3D" id="2.60.40.1170">
    <property type="entry name" value="Mu homology domain, subdomain B"/>
    <property type="match status" value="3"/>
</dbReference>
<dbReference type="InterPro" id="IPR001392">
    <property type="entry name" value="Clathrin_mu"/>
</dbReference>
<comment type="similarity">
    <text evidence="5">Belongs to the adaptor complexes medium subunit family.</text>
</comment>
<comment type="subcellular location">
    <subcellularLocation>
        <location evidence="1">Endomembrane system</location>
    </subcellularLocation>
</comment>
<dbReference type="GO" id="GO:0030131">
    <property type="term" value="C:clathrin adaptor complex"/>
    <property type="evidence" value="ECO:0007669"/>
    <property type="project" value="UniProtKB-UniRule"/>
</dbReference>
<proteinExistence type="inferred from homology"/>
<evidence type="ECO:0000259" key="6">
    <source>
        <dbReference type="PROSITE" id="PS51072"/>
    </source>
</evidence>
<evidence type="ECO:0000256" key="1">
    <source>
        <dbReference type="ARBA" id="ARBA00004308"/>
    </source>
</evidence>
<dbReference type="AlphaFoldDB" id="A0A2P7YPC3"/>
<dbReference type="InterPro" id="IPR028565">
    <property type="entry name" value="MHD"/>
</dbReference>